<comment type="caution">
    <text evidence="10">The sequence shown here is derived from an EMBL/GenBank/DDBJ whole genome shotgun (WGS) entry which is preliminary data.</text>
</comment>
<dbReference type="PANTHER" id="PTHR41394:SF5">
    <property type="entry name" value="SLC41A_MGTE INTEGRAL MEMBRANE DOMAIN-CONTAINING PROTEIN"/>
    <property type="match status" value="1"/>
</dbReference>
<reference evidence="10" key="1">
    <citation type="journal article" date="2014" name="Int. J. Syst. Evol. Microbiol.">
        <title>Complete genome sequence of Corynebacterium casei LMG S-19264T (=DSM 44701T), isolated from a smear-ripened cheese.</title>
        <authorList>
            <consortium name="US DOE Joint Genome Institute (JGI-PGF)"/>
            <person name="Walter F."/>
            <person name="Albersmeier A."/>
            <person name="Kalinowski J."/>
            <person name="Ruckert C."/>
        </authorList>
    </citation>
    <scope>NUCLEOTIDE SEQUENCE</scope>
    <source>
        <strain evidence="10">JCM 17251</strain>
    </source>
</reference>
<evidence type="ECO:0000256" key="2">
    <source>
        <dbReference type="ARBA" id="ARBA00009749"/>
    </source>
</evidence>
<keyword evidence="11" id="KW-1185">Reference proteome</keyword>
<evidence type="ECO:0000256" key="6">
    <source>
        <dbReference type="ARBA" id="ARBA00022989"/>
    </source>
</evidence>
<feature type="transmembrane region" description="Helical" evidence="8">
    <location>
        <begin position="110"/>
        <end position="132"/>
    </location>
</feature>
<keyword evidence="4 8" id="KW-0812">Transmembrane</keyword>
<comment type="subcellular location">
    <subcellularLocation>
        <location evidence="1">Membrane</location>
        <topology evidence="1">Multi-pass membrane protein</topology>
    </subcellularLocation>
</comment>
<keyword evidence="3" id="KW-0813">Transport</keyword>
<evidence type="ECO:0000313" key="10">
    <source>
        <dbReference type="EMBL" id="GGN67243.1"/>
    </source>
</evidence>
<dbReference type="PANTHER" id="PTHR41394">
    <property type="entry name" value="MAGNESIUM TRANSPORTER MGTE"/>
    <property type="match status" value="1"/>
</dbReference>
<keyword evidence="7 8" id="KW-0472">Membrane</keyword>
<comment type="similarity">
    <text evidence="2">Belongs to the SLC41A transporter family.</text>
</comment>
<keyword evidence="6 8" id="KW-1133">Transmembrane helix</keyword>
<keyword evidence="5" id="KW-0460">Magnesium</keyword>
<dbReference type="Pfam" id="PF01769">
    <property type="entry name" value="MgtE"/>
    <property type="match status" value="1"/>
</dbReference>
<name>A0A918D5M8_9BACI</name>
<evidence type="ECO:0000256" key="1">
    <source>
        <dbReference type="ARBA" id="ARBA00004141"/>
    </source>
</evidence>
<feature type="transmembrane region" description="Helical" evidence="8">
    <location>
        <begin position="138"/>
        <end position="159"/>
    </location>
</feature>
<feature type="domain" description="SLC41A/MgtE integral membrane" evidence="9">
    <location>
        <begin position="70"/>
        <end position="157"/>
    </location>
</feature>
<reference evidence="10" key="2">
    <citation type="submission" date="2020-09" db="EMBL/GenBank/DDBJ databases">
        <authorList>
            <person name="Sun Q."/>
            <person name="Ohkuma M."/>
        </authorList>
    </citation>
    <scope>NUCLEOTIDE SEQUENCE</scope>
    <source>
        <strain evidence="10">JCM 17251</strain>
    </source>
</reference>
<gene>
    <name evidence="10" type="ORF">GCM10007971_37900</name>
</gene>
<dbReference type="Proteomes" id="UP000624041">
    <property type="component" value="Unassembled WGS sequence"/>
</dbReference>
<sequence>MDIIELQTTKSFGEFSTVKDATETDTSAFTAAKKRAPWIIFLMFAGMITSGVIGQFEETLESVVVLAAFMPMLMDSGGNVGTQSLAVSVRGLALGTIDMKDLWRMMRKEFSTGFLIGLICMMLITILILLFYGNIMLGVVVGLSILVTLSISAVVGIHVHGTNSFSLSLFSFFPG</sequence>
<protein>
    <recommendedName>
        <fullName evidence="9">SLC41A/MgtE integral membrane domain-containing protein</fullName>
    </recommendedName>
</protein>
<dbReference type="InterPro" id="IPR036739">
    <property type="entry name" value="SLC41_membr_dom_sf"/>
</dbReference>
<dbReference type="GO" id="GO:0016020">
    <property type="term" value="C:membrane"/>
    <property type="evidence" value="ECO:0007669"/>
    <property type="project" value="UniProtKB-SubCell"/>
</dbReference>
<dbReference type="RefSeq" id="WP_188859722.1">
    <property type="nucleotide sequence ID" value="NZ_BMOS01000055.1"/>
</dbReference>
<dbReference type="SUPFAM" id="SSF161093">
    <property type="entry name" value="MgtE membrane domain-like"/>
    <property type="match status" value="1"/>
</dbReference>
<evidence type="ECO:0000256" key="4">
    <source>
        <dbReference type="ARBA" id="ARBA00022692"/>
    </source>
</evidence>
<dbReference type="Gene3D" id="1.10.357.20">
    <property type="entry name" value="SLC41 divalent cation transporters, integral membrane domain"/>
    <property type="match status" value="1"/>
</dbReference>
<dbReference type="InterPro" id="IPR006667">
    <property type="entry name" value="SLC41_membr_dom"/>
</dbReference>
<proteinExistence type="inferred from homology"/>
<dbReference type="EMBL" id="BMOS01000055">
    <property type="protein sequence ID" value="GGN67243.1"/>
    <property type="molecule type" value="Genomic_DNA"/>
</dbReference>
<evidence type="ECO:0000259" key="9">
    <source>
        <dbReference type="Pfam" id="PF01769"/>
    </source>
</evidence>
<evidence type="ECO:0000256" key="5">
    <source>
        <dbReference type="ARBA" id="ARBA00022842"/>
    </source>
</evidence>
<organism evidence="10 11">
    <name type="scientific">Oceanobacillus indicireducens</name>
    <dbReference type="NCBI Taxonomy" id="1004261"/>
    <lineage>
        <taxon>Bacteria</taxon>
        <taxon>Bacillati</taxon>
        <taxon>Bacillota</taxon>
        <taxon>Bacilli</taxon>
        <taxon>Bacillales</taxon>
        <taxon>Bacillaceae</taxon>
        <taxon>Oceanobacillus</taxon>
    </lineage>
</organism>
<evidence type="ECO:0000256" key="3">
    <source>
        <dbReference type="ARBA" id="ARBA00022448"/>
    </source>
</evidence>
<evidence type="ECO:0000256" key="8">
    <source>
        <dbReference type="SAM" id="Phobius"/>
    </source>
</evidence>
<dbReference type="GO" id="GO:0008324">
    <property type="term" value="F:monoatomic cation transmembrane transporter activity"/>
    <property type="evidence" value="ECO:0007669"/>
    <property type="project" value="InterPro"/>
</dbReference>
<accession>A0A918D5M8</accession>
<dbReference type="AlphaFoldDB" id="A0A918D5M8"/>
<evidence type="ECO:0000313" key="11">
    <source>
        <dbReference type="Proteomes" id="UP000624041"/>
    </source>
</evidence>
<feature type="transmembrane region" description="Helical" evidence="8">
    <location>
        <begin position="38"/>
        <end position="56"/>
    </location>
</feature>
<evidence type="ECO:0000256" key="7">
    <source>
        <dbReference type="ARBA" id="ARBA00023136"/>
    </source>
</evidence>